<proteinExistence type="predicted"/>
<evidence type="ECO:0000256" key="2">
    <source>
        <dbReference type="ARBA" id="ARBA00004370"/>
    </source>
</evidence>
<dbReference type="GO" id="GO:0016020">
    <property type="term" value="C:membrane"/>
    <property type="evidence" value="ECO:0007669"/>
    <property type="project" value="UniProtKB-SubCell"/>
</dbReference>
<keyword evidence="8" id="KW-0067">ATP-binding</keyword>
<evidence type="ECO:0000256" key="6">
    <source>
        <dbReference type="ARBA" id="ARBA00022741"/>
    </source>
</evidence>
<keyword evidence="5" id="KW-0808">Transferase</keyword>
<dbReference type="PANTHER" id="PTHR24421:SF10">
    <property type="entry name" value="NITRATE_NITRITE SENSOR PROTEIN NARQ"/>
    <property type="match status" value="1"/>
</dbReference>
<dbReference type="RefSeq" id="WP_025864210.1">
    <property type="nucleotide sequence ID" value="NZ_BLAX01000001.1"/>
</dbReference>
<comment type="caution">
    <text evidence="13">The sequence shown here is derived from an EMBL/GenBank/DDBJ whole genome shotgun (WGS) entry which is preliminary data.</text>
</comment>
<keyword evidence="10" id="KW-0472">Membrane</keyword>
<evidence type="ECO:0000256" key="1">
    <source>
        <dbReference type="ARBA" id="ARBA00000085"/>
    </source>
</evidence>
<organism evidence="13 14">
    <name type="scientific">Prolixibacter bellariivorans</name>
    <dbReference type="NCBI Taxonomy" id="314319"/>
    <lineage>
        <taxon>Bacteria</taxon>
        <taxon>Pseudomonadati</taxon>
        <taxon>Bacteroidota</taxon>
        <taxon>Bacteroidia</taxon>
        <taxon>Marinilabiliales</taxon>
        <taxon>Prolixibacteraceae</taxon>
        <taxon>Prolixibacter</taxon>
    </lineage>
</organism>
<gene>
    <name evidence="13" type="ORF">PbJCM13498_25180</name>
</gene>
<dbReference type="Pfam" id="PF02518">
    <property type="entry name" value="HATPase_c"/>
    <property type="match status" value="1"/>
</dbReference>
<dbReference type="Pfam" id="PF00672">
    <property type="entry name" value="HAMP"/>
    <property type="match status" value="1"/>
</dbReference>
<dbReference type="GO" id="GO:0046983">
    <property type="term" value="F:protein dimerization activity"/>
    <property type="evidence" value="ECO:0007669"/>
    <property type="project" value="InterPro"/>
</dbReference>
<evidence type="ECO:0000259" key="12">
    <source>
        <dbReference type="PROSITE" id="PS50885"/>
    </source>
</evidence>
<dbReference type="PROSITE" id="PS50109">
    <property type="entry name" value="HIS_KIN"/>
    <property type="match status" value="1"/>
</dbReference>
<dbReference type="PROSITE" id="PS50885">
    <property type="entry name" value="HAMP"/>
    <property type="match status" value="1"/>
</dbReference>
<keyword evidence="14" id="KW-1185">Reference proteome</keyword>
<evidence type="ECO:0000256" key="5">
    <source>
        <dbReference type="ARBA" id="ARBA00022679"/>
    </source>
</evidence>
<accession>A0A5M4B0H8</accession>
<dbReference type="SUPFAM" id="SSF55874">
    <property type="entry name" value="ATPase domain of HSP90 chaperone/DNA topoisomerase II/histidine kinase"/>
    <property type="match status" value="1"/>
</dbReference>
<dbReference type="SMART" id="SM00387">
    <property type="entry name" value="HATPase_c"/>
    <property type="match status" value="1"/>
</dbReference>
<keyword evidence="7" id="KW-0418">Kinase</keyword>
<dbReference type="CDD" id="cd16917">
    <property type="entry name" value="HATPase_UhpB-NarQ-NarX-like"/>
    <property type="match status" value="1"/>
</dbReference>
<dbReference type="GO" id="GO:0005524">
    <property type="term" value="F:ATP binding"/>
    <property type="evidence" value="ECO:0007669"/>
    <property type="project" value="UniProtKB-KW"/>
</dbReference>
<dbReference type="InterPro" id="IPR011712">
    <property type="entry name" value="Sig_transdc_His_kin_sub3_dim/P"/>
</dbReference>
<dbReference type="InterPro" id="IPR003594">
    <property type="entry name" value="HATPase_dom"/>
</dbReference>
<dbReference type="Gene3D" id="6.10.340.10">
    <property type="match status" value="1"/>
</dbReference>
<dbReference type="Gene3D" id="1.20.5.1930">
    <property type="match status" value="1"/>
</dbReference>
<evidence type="ECO:0000256" key="7">
    <source>
        <dbReference type="ARBA" id="ARBA00022777"/>
    </source>
</evidence>
<feature type="domain" description="Histidine kinase" evidence="11">
    <location>
        <begin position="391"/>
        <end position="582"/>
    </location>
</feature>
<evidence type="ECO:0000256" key="8">
    <source>
        <dbReference type="ARBA" id="ARBA00022840"/>
    </source>
</evidence>
<dbReference type="Proteomes" id="UP000391834">
    <property type="component" value="Unassembled WGS sequence"/>
</dbReference>
<evidence type="ECO:0000256" key="4">
    <source>
        <dbReference type="ARBA" id="ARBA00022553"/>
    </source>
</evidence>
<feature type="transmembrane region" description="Helical" evidence="10">
    <location>
        <begin position="9"/>
        <end position="29"/>
    </location>
</feature>
<comment type="subcellular location">
    <subcellularLocation>
        <location evidence="2">Membrane</location>
    </subcellularLocation>
</comment>
<protein>
    <recommendedName>
        <fullName evidence="3">histidine kinase</fullName>
        <ecNumber evidence="3">2.7.13.3</ecNumber>
    </recommendedName>
</protein>
<comment type="catalytic activity">
    <reaction evidence="1">
        <text>ATP + protein L-histidine = ADP + protein N-phospho-L-histidine.</text>
        <dbReference type="EC" id="2.7.13.3"/>
    </reaction>
</comment>
<dbReference type="CDD" id="cd18774">
    <property type="entry name" value="PDC2_HK_sensor"/>
    <property type="match status" value="1"/>
</dbReference>
<name>A0A5M4B0H8_9BACT</name>
<dbReference type="SMART" id="SM00304">
    <property type="entry name" value="HAMP"/>
    <property type="match status" value="1"/>
</dbReference>
<keyword evidence="10" id="KW-0812">Transmembrane</keyword>
<keyword evidence="9" id="KW-0902">Two-component regulatory system</keyword>
<keyword evidence="6" id="KW-0547">Nucleotide-binding</keyword>
<dbReference type="Pfam" id="PF07730">
    <property type="entry name" value="HisKA_3"/>
    <property type="match status" value="1"/>
</dbReference>
<keyword evidence="10" id="KW-1133">Transmembrane helix</keyword>
<dbReference type="EMBL" id="BLAX01000001">
    <property type="protein sequence ID" value="GET33655.1"/>
    <property type="molecule type" value="Genomic_DNA"/>
</dbReference>
<dbReference type="SUPFAM" id="SSF158472">
    <property type="entry name" value="HAMP domain-like"/>
    <property type="match status" value="1"/>
</dbReference>
<dbReference type="InterPro" id="IPR036890">
    <property type="entry name" value="HATPase_C_sf"/>
</dbReference>
<feature type="domain" description="HAMP" evidence="12">
    <location>
        <begin position="316"/>
        <end position="368"/>
    </location>
</feature>
<dbReference type="AlphaFoldDB" id="A0A5M4B0H8"/>
<keyword evidence="4" id="KW-0597">Phosphoprotein</keyword>
<evidence type="ECO:0000313" key="14">
    <source>
        <dbReference type="Proteomes" id="UP000391834"/>
    </source>
</evidence>
<evidence type="ECO:0000256" key="10">
    <source>
        <dbReference type="SAM" id="Phobius"/>
    </source>
</evidence>
<evidence type="ECO:0000256" key="9">
    <source>
        <dbReference type="ARBA" id="ARBA00023012"/>
    </source>
</evidence>
<evidence type="ECO:0000256" key="3">
    <source>
        <dbReference type="ARBA" id="ARBA00012438"/>
    </source>
</evidence>
<sequence>MKKSIAKKLIVYFLLLSLISTAIVGLYSYDKARKALIDRTFEQLISLRTEKQNRLKGFFNQRINDISSIAGLFSTENQSSSITKDKNFLKYLNGYLQASKSYTHLMLMNSDSSLITLDYSKDSQHPIESQSTPNQALIHFFKIHKNQTTPFITELHPGLNHHFSSVLVCTPYQINHQPGILLLEVSAASINNIMFENNPYNGLGKTGETYLVGKDYLMRSNSRFKKDAPYNISVKTVGVEEAFRNKTGTKKIRDYRNIPVFSSFSKVNIEGLDWVILAEIDVQEAMIPITNIRNNIIYLSVLIALFLVSIVAVLANMIAAPIKKLKLETEKVSQGIFGETIQEAREDEIGALITSFNQMTMQLKEQTERLETERMLRLSSMIDGQEMERQRLSRELHDSLGQMMLAIKMKLERALHTNFMKSRDIIQETQTLFSSTIQEVRNISNDLMPAVLNEFGLITALRNLVSEIDKNTPAEVTFRRENTKEKYNQRADTYLYRIAQEALNNAIKYAGATHIEVHFQETEYELVLEISDDGKGLDENIHWGNGIPNMKERASLIGGKLTMGKNEEGKGCRIIVTVPSSLL</sequence>
<dbReference type="GO" id="GO:0000155">
    <property type="term" value="F:phosphorelay sensor kinase activity"/>
    <property type="evidence" value="ECO:0007669"/>
    <property type="project" value="InterPro"/>
</dbReference>
<dbReference type="EC" id="2.7.13.3" evidence="3"/>
<reference evidence="13 14" key="1">
    <citation type="submission" date="2019-10" db="EMBL/GenBank/DDBJ databases">
        <title>Prolixibacter strains distinguished by the presence of nitrate reductase genes were adept at nitrate-dependent anaerobic corrosion of metallic iron and carbon steel.</title>
        <authorList>
            <person name="Iino T."/>
            <person name="Shono N."/>
            <person name="Ito K."/>
            <person name="Nakamura R."/>
            <person name="Sueoka K."/>
            <person name="Harayama S."/>
            <person name="Ohkuma M."/>
        </authorList>
    </citation>
    <scope>NUCLEOTIDE SEQUENCE [LARGE SCALE GENOMIC DNA]</scope>
    <source>
        <strain evidence="13 14">JCM 13498</strain>
    </source>
</reference>
<dbReference type="InterPro" id="IPR003660">
    <property type="entry name" value="HAMP_dom"/>
</dbReference>
<dbReference type="PANTHER" id="PTHR24421">
    <property type="entry name" value="NITRATE/NITRITE SENSOR PROTEIN NARX-RELATED"/>
    <property type="match status" value="1"/>
</dbReference>
<feature type="transmembrane region" description="Helical" evidence="10">
    <location>
        <begin position="296"/>
        <end position="319"/>
    </location>
</feature>
<evidence type="ECO:0000259" key="11">
    <source>
        <dbReference type="PROSITE" id="PS50109"/>
    </source>
</evidence>
<dbReference type="InterPro" id="IPR005467">
    <property type="entry name" value="His_kinase_dom"/>
</dbReference>
<dbReference type="OrthoDB" id="9778366at2"/>
<dbReference type="CDD" id="cd06225">
    <property type="entry name" value="HAMP"/>
    <property type="match status" value="1"/>
</dbReference>
<evidence type="ECO:0000313" key="13">
    <source>
        <dbReference type="EMBL" id="GET33655.1"/>
    </source>
</evidence>
<dbReference type="InterPro" id="IPR050482">
    <property type="entry name" value="Sensor_HK_TwoCompSys"/>
</dbReference>
<dbReference type="Gene3D" id="3.30.565.10">
    <property type="entry name" value="Histidine kinase-like ATPase, C-terminal domain"/>
    <property type="match status" value="1"/>
</dbReference>